<dbReference type="Proteomes" id="UP001197247">
    <property type="component" value="Unassembled WGS sequence"/>
</dbReference>
<dbReference type="PROSITE" id="PS50943">
    <property type="entry name" value="HTH_CROC1"/>
    <property type="match status" value="1"/>
</dbReference>
<gene>
    <name evidence="2" type="ORF">KIH74_11145</name>
</gene>
<dbReference type="Pfam" id="PF19054">
    <property type="entry name" value="DUF5753"/>
    <property type="match status" value="1"/>
</dbReference>
<protein>
    <submittedName>
        <fullName evidence="2">Helix-turn-helix domain-containing protein</fullName>
    </submittedName>
</protein>
<evidence type="ECO:0000313" key="2">
    <source>
        <dbReference type="EMBL" id="MBT0769479.1"/>
    </source>
</evidence>
<organism evidence="2 3">
    <name type="scientific">Kineosporia corallincola</name>
    <dbReference type="NCBI Taxonomy" id="2835133"/>
    <lineage>
        <taxon>Bacteria</taxon>
        <taxon>Bacillati</taxon>
        <taxon>Actinomycetota</taxon>
        <taxon>Actinomycetes</taxon>
        <taxon>Kineosporiales</taxon>
        <taxon>Kineosporiaceae</taxon>
        <taxon>Kineosporia</taxon>
    </lineage>
</organism>
<dbReference type="EMBL" id="JAHBAY010000004">
    <property type="protein sequence ID" value="MBT0769479.1"/>
    <property type="molecule type" value="Genomic_DNA"/>
</dbReference>
<dbReference type="InterPro" id="IPR043917">
    <property type="entry name" value="DUF5753"/>
</dbReference>
<dbReference type="SUPFAM" id="SSF47413">
    <property type="entry name" value="lambda repressor-like DNA-binding domains"/>
    <property type="match status" value="1"/>
</dbReference>
<reference evidence="2 3" key="1">
    <citation type="submission" date="2021-05" db="EMBL/GenBank/DDBJ databases">
        <title>Kineosporia and Streptomyces sp. nov. two new marine actinobacteria isolated from Coral.</title>
        <authorList>
            <person name="Buangrab K."/>
            <person name="Sutthacheep M."/>
            <person name="Yeemin T."/>
            <person name="Harunari E."/>
            <person name="Igarashi Y."/>
            <person name="Kanchanasin P."/>
            <person name="Tanasupawat S."/>
            <person name="Phongsopitanun W."/>
        </authorList>
    </citation>
    <scope>NUCLEOTIDE SEQUENCE [LARGE SCALE GENOMIC DNA]</scope>
    <source>
        <strain evidence="2 3">J2-2</strain>
    </source>
</reference>
<accession>A0ABS5TIS7</accession>
<feature type="domain" description="HTH cro/C1-type" evidence="1">
    <location>
        <begin position="18"/>
        <end position="73"/>
    </location>
</feature>
<dbReference type="RefSeq" id="WP_214155781.1">
    <property type="nucleotide sequence ID" value="NZ_JAHBAY010000004.1"/>
</dbReference>
<dbReference type="InterPro" id="IPR010982">
    <property type="entry name" value="Lambda_DNA-bd_dom_sf"/>
</dbReference>
<keyword evidence="3" id="KW-1185">Reference proteome</keyword>
<dbReference type="InterPro" id="IPR001387">
    <property type="entry name" value="Cro/C1-type_HTH"/>
</dbReference>
<dbReference type="Gene3D" id="1.10.260.40">
    <property type="entry name" value="lambda repressor-like DNA-binding domains"/>
    <property type="match status" value="1"/>
</dbReference>
<sequence length="267" mass="29790">MTNGAGKWSVGAELGRELREIRERRGKTLSDVALAKVGSRQKLSRMETGQGPWRYADVKVLCELYGLSALDTALFCDMALASSETTFSDPSNPARFGLYLRMEGRAQALTVVTIDVIHGLFQTPEYHAAMQQDWIYPSPEHAEQQFKQRQARQIAFWNRQDVHIESVMSEAALKRVVGSRSIMKEQMEHLHLLGQRDGVKIRFIPQDFPSAPGLPGQFTLISTNIGDAAYVEHIDGGRILSNPTVVTDFRNAASLASKASRDIGEWQ</sequence>
<evidence type="ECO:0000259" key="1">
    <source>
        <dbReference type="PROSITE" id="PS50943"/>
    </source>
</evidence>
<dbReference type="Pfam" id="PF13560">
    <property type="entry name" value="HTH_31"/>
    <property type="match status" value="1"/>
</dbReference>
<name>A0ABS5TIS7_9ACTN</name>
<proteinExistence type="predicted"/>
<comment type="caution">
    <text evidence="2">The sequence shown here is derived from an EMBL/GenBank/DDBJ whole genome shotgun (WGS) entry which is preliminary data.</text>
</comment>
<evidence type="ECO:0000313" key="3">
    <source>
        <dbReference type="Proteomes" id="UP001197247"/>
    </source>
</evidence>